<dbReference type="Gene3D" id="3.40.50.720">
    <property type="entry name" value="NAD(P)-binding Rossmann-like Domain"/>
    <property type="match status" value="1"/>
</dbReference>
<dbReference type="SUPFAM" id="SSF51735">
    <property type="entry name" value="NAD(P)-binding Rossmann-fold domains"/>
    <property type="match status" value="1"/>
</dbReference>
<proteinExistence type="predicted"/>
<evidence type="ECO:0000313" key="3">
    <source>
        <dbReference type="Proteomes" id="UP000006443"/>
    </source>
</evidence>
<dbReference type="InterPro" id="IPR006151">
    <property type="entry name" value="Shikm_DH/Glu-tRNA_Rdtase"/>
</dbReference>
<dbReference type="Proteomes" id="UP000006443">
    <property type="component" value="Unassembled WGS sequence"/>
</dbReference>
<reference evidence="2 3" key="1">
    <citation type="submission" date="2009-02" db="EMBL/GenBank/DDBJ databases">
        <title>Sequencing of the draft genome and assembly of Dethiobacter alkaliphilus AHT 1.</title>
        <authorList>
            <consortium name="US DOE Joint Genome Institute (JGI-PGF)"/>
            <person name="Lucas S."/>
            <person name="Copeland A."/>
            <person name="Lapidus A."/>
            <person name="Glavina del Rio T."/>
            <person name="Dalin E."/>
            <person name="Tice H."/>
            <person name="Bruce D."/>
            <person name="Goodwin L."/>
            <person name="Pitluck S."/>
            <person name="Larimer F."/>
            <person name="Land M.L."/>
            <person name="Hauser L."/>
            <person name="Muyzer G."/>
        </authorList>
    </citation>
    <scope>NUCLEOTIDE SEQUENCE [LARGE SCALE GENOMIC DNA]</scope>
    <source>
        <strain evidence="2 3">AHT 1</strain>
    </source>
</reference>
<dbReference type="InterPro" id="IPR036291">
    <property type="entry name" value="NAD(P)-bd_dom_sf"/>
</dbReference>
<gene>
    <name evidence="2" type="ORF">DealDRAFT_2766</name>
</gene>
<dbReference type="STRING" id="555088.DealDRAFT_2766"/>
<dbReference type="RefSeq" id="WP_008518466.1">
    <property type="nucleotide sequence ID" value="NZ_ACJM01000018.1"/>
</dbReference>
<protein>
    <submittedName>
        <fullName evidence="2">Shikimate/quinate 5-dehydrogenase</fullName>
    </submittedName>
</protein>
<dbReference type="eggNOG" id="COG5322">
    <property type="taxonomic scope" value="Bacteria"/>
</dbReference>
<evidence type="ECO:0000259" key="1">
    <source>
        <dbReference type="Pfam" id="PF01488"/>
    </source>
</evidence>
<dbReference type="OrthoDB" id="9808814at2"/>
<feature type="domain" description="Quinate/shikimate 5-dehydrogenase/glutamyl-tRNA reductase" evidence="1">
    <location>
        <begin position="140"/>
        <end position="257"/>
    </location>
</feature>
<evidence type="ECO:0000313" key="2">
    <source>
        <dbReference type="EMBL" id="EEG76421.1"/>
    </source>
</evidence>
<sequence>MGDFAFIIHPIELDDVFRKLKFMRSWPVPVVETVVKALPPFKVSEITGVQSDYAQTSGHFVSCPLTSKQMVELPEDKVINKIIRAGKVAEKLGAKIVGLGAMTSVVGDAGITVAKNLDIAVTTGNSYTVATALQGTKKAAELMGIDLANAEVLVMGATGSIGSVCARILARDARFLTLLARDKNKLDLLSARIMRETGLATKVSSDVKRSVQRADIIIAVTGSAEAVIDVMDLKPGAIVCDVARPRDVSKRAAELRDDVLVIEGGVVDVPGDVDFGFNFGFPPRTSYACMAETMILSLEGKYESFTLGRDLSVAQVDDISRLAEKHGFKISGFRSFERAISPETIENIRKNAQRNTQKLSQS</sequence>
<organism evidence="2 3">
    <name type="scientific">Dethiobacter alkaliphilus AHT 1</name>
    <dbReference type="NCBI Taxonomy" id="555088"/>
    <lineage>
        <taxon>Bacteria</taxon>
        <taxon>Bacillati</taxon>
        <taxon>Bacillota</taxon>
        <taxon>Dethiobacteria</taxon>
        <taxon>Dethiobacterales</taxon>
        <taxon>Dethiobacteraceae</taxon>
        <taxon>Dethiobacter</taxon>
    </lineage>
</organism>
<dbReference type="AlphaFoldDB" id="C0GJR4"/>
<comment type="caution">
    <text evidence="2">The sequence shown here is derived from an EMBL/GenBank/DDBJ whole genome shotgun (WGS) entry which is preliminary data.</text>
</comment>
<accession>C0GJR4</accession>
<name>C0GJR4_DETAL</name>
<dbReference type="EMBL" id="ACJM01000018">
    <property type="protein sequence ID" value="EEG76421.1"/>
    <property type="molecule type" value="Genomic_DNA"/>
</dbReference>
<dbReference type="Pfam" id="PF01488">
    <property type="entry name" value="Shikimate_DH"/>
    <property type="match status" value="1"/>
</dbReference>
<keyword evidence="3" id="KW-1185">Reference proteome</keyword>